<dbReference type="PANTHER" id="PTHR11843">
    <property type="entry name" value="40S RIBOSOMAL PROTEIN S12"/>
    <property type="match status" value="1"/>
</dbReference>
<name>V6LJC2_9EUKA</name>
<keyword evidence="2" id="KW-0687">Ribonucleoprotein</keyword>
<dbReference type="SUPFAM" id="SSF55315">
    <property type="entry name" value="L30e-like"/>
    <property type="match status" value="1"/>
</dbReference>
<feature type="domain" description="Ribosomal protein eL8/eL30/eS12/Gadd45" evidence="3">
    <location>
        <begin position="7"/>
        <end position="86"/>
    </location>
</feature>
<dbReference type="VEuPathDB" id="GiardiaDB:SS50377_20512"/>
<accession>V6LJC2</accession>
<evidence type="ECO:0000256" key="2">
    <source>
        <dbReference type="ARBA" id="ARBA00023274"/>
    </source>
</evidence>
<evidence type="ECO:0000259" key="3">
    <source>
        <dbReference type="Pfam" id="PF01248"/>
    </source>
</evidence>
<dbReference type="InterPro" id="IPR004038">
    <property type="entry name" value="Ribosomal_eL8/eL30/eS12/Gad45"/>
</dbReference>
<dbReference type="GO" id="GO:0005840">
    <property type="term" value="C:ribosome"/>
    <property type="evidence" value="ECO:0007669"/>
    <property type="project" value="UniProtKB-KW"/>
</dbReference>
<dbReference type="GO" id="GO:1990904">
    <property type="term" value="C:ribonucleoprotein complex"/>
    <property type="evidence" value="ECO:0007669"/>
    <property type="project" value="UniProtKB-KW"/>
</dbReference>
<dbReference type="Gene3D" id="3.30.1330.30">
    <property type="match status" value="1"/>
</dbReference>
<evidence type="ECO:0000313" key="4">
    <source>
        <dbReference type="EMBL" id="EST43806.1"/>
    </source>
</evidence>
<evidence type="ECO:0000313" key="5">
    <source>
        <dbReference type="EMBL" id="EST43829.1"/>
    </source>
</evidence>
<sequence length="127" mass="13979">MADQLSSFFRKIRVHGNLVSGLRQVVKALEAKQGVKVVILANDCNENAYKALIKALCKKHGVSIVEKFPKKQIGELAGQFRLKGTICEEKTADARNKGKIVGASVLAITDFGTLTEEDQKCFNEMLQ</sequence>
<evidence type="ECO:0000256" key="1">
    <source>
        <dbReference type="ARBA" id="ARBA00022980"/>
    </source>
</evidence>
<gene>
    <name evidence="4" type="ORF">SS50377_16424</name>
    <name evidence="5" type="ORF">SS50377_16453</name>
    <name evidence="6" type="ORF">SS50377_20512</name>
    <name evidence="7" type="ORF">SS50377_20539</name>
</gene>
<dbReference type="AlphaFoldDB" id="V6LJC2"/>
<dbReference type="EMBL" id="AUWU02000001">
    <property type="protein sequence ID" value="KAH0577161.1"/>
    <property type="molecule type" value="Genomic_DNA"/>
</dbReference>
<reference evidence="6" key="2">
    <citation type="submission" date="2020-12" db="EMBL/GenBank/DDBJ databases">
        <title>New Spironucleus salmonicida genome in near-complete chromosomes.</title>
        <authorList>
            <person name="Xu F."/>
            <person name="Kurt Z."/>
            <person name="Jimenez-Gonzalez A."/>
            <person name="Astvaldsson A."/>
            <person name="Andersson J.O."/>
            <person name="Svard S.G."/>
        </authorList>
    </citation>
    <scope>NUCLEOTIDE SEQUENCE</scope>
    <source>
        <strain evidence="6">ATCC 50377</strain>
    </source>
</reference>
<dbReference type="VEuPathDB" id="GiardiaDB:SS50377_20539"/>
<dbReference type="EMBL" id="KI546133">
    <property type="protein sequence ID" value="EST43806.1"/>
    <property type="molecule type" value="Genomic_DNA"/>
</dbReference>
<keyword evidence="8" id="KW-1185">Reference proteome</keyword>
<dbReference type="Proteomes" id="UP000018208">
    <property type="component" value="Unassembled WGS sequence"/>
</dbReference>
<dbReference type="EMBL" id="AUWU02000001">
    <property type="protein sequence ID" value="KAH0577188.1"/>
    <property type="molecule type" value="Genomic_DNA"/>
</dbReference>
<evidence type="ECO:0000313" key="6">
    <source>
        <dbReference type="EMBL" id="KAH0577161.1"/>
    </source>
</evidence>
<evidence type="ECO:0000313" key="7">
    <source>
        <dbReference type="EMBL" id="KAH0577188.1"/>
    </source>
</evidence>
<dbReference type="EMBL" id="KI546133">
    <property type="protein sequence ID" value="EST43829.1"/>
    <property type="molecule type" value="Genomic_DNA"/>
</dbReference>
<organism evidence="4">
    <name type="scientific">Spironucleus salmonicida</name>
    <dbReference type="NCBI Taxonomy" id="348837"/>
    <lineage>
        <taxon>Eukaryota</taxon>
        <taxon>Metamonada</taxon>
        <taxon>Diplomonadida</taxon>
        <taxon>Hexamitidae</taxon>
        <taxon>Hexamitinae</taxon>
        <taxon>Spironucleus</taxon>
    </lineage>
</organism>
<dbReference type="InterPro" id="IPR029064">
    <property type="entry name" value="Ribosomal_eL30-like_sf"/>
</dbReference>
<proteinExistence type="predicted"/>
<keyword evidence="1 4" id="KW-0689">Ribosomal protein</keyword>
<evidence type="ECO:0000313" key="8">
    <source>
        <dbReference type="Proteomes" id="UP000018208"/>
    </source>
</evidence>
<reference evidence="4 6" key="1">
    <citation type="journal article" date="2014" name="PLoS Genet.">
        <title>The Genome of Spironucleus salmonicida Highlights a Fish Pathogen Adapted to Fluctuating Environments.</title>
        <authorList>
            <person name="Xu F."/>
            <person name="Jerlstrom-Hultqvist J."/>
            <person name="Einarsson E."/>
            <person name="Astvaldsson A."/>
            <person name="Svard S.G."/>
            <person name="Andersson J.O."/>
        </authorList>
    </citation>
    <scope>NUCLEOTIDE SEQUENCE</scope>
    <source>
        <strain evidence="6">ATCC 50377</strain>
    </source>
</reference>
<dbReference type="Pfam" id="PF01248">
    <property type="entry name" value="Ribosomal_L7Ae"/>
    <property type="match status" value="1"/>
</dbReference>
<dbReference type="OrthoDB" id="10249311at2759"/>
<protein>
    <submittedName>
        <fullName evidence="4">Ribosomal protein S12</fullName>
    </submittedName>
</protein>